<dbReference type="PANTHER" id="PTHR35749">
    <property type="entry name" value="OSJNBA0084A10.10 PROTEIN"/>
    <property type="match status" value="1"/>
</dbReference>
<feature type="region of interest" description="Disordered" evidence="2">
    <location>
        <begin position="192"/>
        <end position="213"/>
    </location>
</feature>
<dbReference type="Proteomes" id="UP000306102">
    <property type="component" value="Unassembled WGS sequence"/>
</dbReference>
<dbReference type="AlphaFoldDB" id="A0A4S4F4A7"/>
<comment type="caution">
    <text evidence="3">The sequence shown here is derived from an EMBL/GenBank/DDBJ whole genome shotgun (WGS) entry which is preliminary data.</text>
</comment>
<name>A0A4S4F4A7_CAMSN</name>
<reference evidence="3 4" key="1">
    <citation type="journal article" date="2018" name="Proc. Natl. Acad. Sci. U.S.A.">
        <title>Draft genome sequence of Camellia sinensis var. sinensis provides insights into the evolution of the tea genome and tea quality.</title>
        <authorList>
            <person name="Wei C."/>
            <person name="Yang H."/>
            <person name="Wang S."/>
            <person name="Zhao J."/>
            <person name="Liu C."/>
            <person name="Gao L."/>
            <person name="Xia E."/>
            <person name="Lu Y."/>
            <person name="Tai Y."/>
            <person name="She G."/>
            <person name="Sun J."/>
            <person name="Cao H."/>
            <person name="Tong W."/>
            <person name="Gao Q."/>
            <person name="Li Y."/>
            <person name="Deng W."/>
            <person name="Jiang X."/>
            <person name="Wang W."/>
            <person name="Chen Q."/>
            <person name="Zhang S."/>
            <person name="Li H."/>
            <person name="Wu J."/>
            <person name="Wang P."/>
            <person name="Li P."/>
            <person name="Shi C."/>
            <person name="Zheng F."/>
            <person name="Jian J."/>
            <person name="Huang B."/>
            <person name="Shan D."/>
            <person name="Shi M."/>
            <person name="Fang C."/>
            <person name="Yue Y."/>
            <person name="Li F."/>
            <person name="Li D."/>
            <person name="Wei S."/>
            <person name="Han B."/>
            <person name="Jiang C."/>
            <person name="Yin Y."/>
            <person name="Xia T."/>
            <person name="Zhang Z."/>
            <person name="Bennetzen J.L."/>
            <person name="Zhao S."/>
            <person name="Wan X."/>
        </authorList>
    </citation>
    <scope>NUCLEOTIDE SEQUENCE [LARGE SCALE GENOMIC DNA]</scope>
    <source>
        <strain evidence="4">cv. Shuchazao</strain>
        <tissue evidence="3">Leaf</tissue>
    </source>
</reference>
<feature type="coiled-coil region" evidence="1">
    <location>
        <begin position="30"/>
        <end position="79"/>
    </location>
</feature>
<gene>
    <name evidence="3" type="ORF">TEA_000881</name>
</gene>
<protein>
    <submittedName>
        <fullName evidence="3">Uncharacterized protein</fullName>
    </submittedName>
</protein>
<evidence type="ECO:0000256" key="2">
    <source>
        <dbReference type="SAM" id="MobiDB-lite"/>
    </source>
</evidence>
<organism evidence="3 4">
    <name type="scientific">Camellia sinensis var. sinensis</name>
    <name type="common">China tea</name>
    <dbReference type="NCBI Taxonomy" id="542762"/>
    <lineage>
        <taxon>Eukaryota</taxon>
        <taxon>Viridiplantae</taxon>
        <taxon>Streptophyta</taxon>
        <taxon>Embryophyta</taxon>
        <taxon>Tracheophyta</taxon>
        <taxon>Spermatophyta</taxon>
        <taxon>Magnoliopsida</taxon>
        <taxon>eudicotyledons</taxon>
        <taxon>Gunneridae</taxon>
        <taxon>Pentapetalae</taxon>
        <taxon>asterids</taxon>
        <taxon>Ericales</taxon>
        <taxon>Theaceae</taxon>
        <taxon>Camellia</taxon>
    </lineage>
</organism>
<dbReference type="EMBL" id="SDRB02000096">
    <property type="protein sequence ID" value="THG23864.1"/>
    <property type="molecule type" value="Genomic_DNA"/>
</dbReference>
<keyword evidence="4" id="KW-1185">Reference proteome</keyword>
<accession>A0A4S4F4A7</accession>
<proteinExistence type="predicted"/>
<keyword evidence="1" id="KW-0175">Coiled coil</keyword>
<evidence type="ECO:0000313" key="4">
    <source>
        <dbReference type="Proteomes" id="UP000306102"/>
    </source>
</evidence>
<sequence>MNKLLEFGRKAMFYVRVLSGYEERRIRSYRLQLQKRLQQAEERKAAIKRIPEQIILSEVRRMVEEMQALNRKLEETNSGGLAQGEKYAVAIYATILRDSGWLISGLFLRVVVKIWNMILEFDVSLGFECLNKWCACSQEVAIEEYFKPIDKEAEIIMKTQLEGEEKTVREMMKAMQTQALLEQAEAERLANVKKTEANQQEKASASTTQAEVR</sequence>
<evidence type="ECO:0000256" key="1">
    <source>
        <dbReference type="SAM" id="Coils"/>
    </source>
</evidence>
<feature type="compositionally biased region" description="Polar residues" evidence="2">
    <location>
        <begin position="197"/>
        <end position="213"/>
    </location>
</feature>
<dbReference type="PANTHER" id="PTHR35749:SF1">
    <property type="entry name" value="OSJNBA0084A10.10 PROTEIN"/>
    <property type="match status" value="1"/>
</dbReference>
<evidence type="ECO:0000313" key="3">
    <source>
        <dbReference type="EMBL" id="THG23864.1"/>
    </source>
</evidence>